<dbReference type="EMBL" id="CAHIKZ030005218">
    <property type="protein sequence ID" value="CAE1321132.1"/>
    <property type="molecule type" value="Genomic_DNA"/>
</dbReference>
<protein>
    <submittedName>
        <fullName evidence="3">Uncharacterized protein</fullName>
    </submittedName>
</protein>
<evidence type="ECO:0000256" key="2">
    <source>
        <dbReference type="SAM" id="MobiDB-lite"/>
    </source>
</evidence>
<feature type="coiled-coil region" evidence="1">
    <location>
        <begin position="91"/>
        <end position="150"/>
    </location>
</feature>
<sequence>MKNNKLDTELQQSTIVSTASQTEIACSEGKLTEDTSNDTADNSGLTNETPSKKSHALYRALVELKWAKTSIHRFLSLLDGSLQLEKSKVVQRKQTEQLQEAKNSSNRLLQRTNSDLFSMQKIQKTLHDNVQRLEKEKSVLEFELRCETNKTSLLQKDIDALWKECNHRRSSRDDSQKRRQTFPQETSQRDILWPQTQTPSHAVSKPLMTLQQKLDLLNRLSKGPRPESQVEKSQGNVLLQQSMPVSVRPLTNTRSAPVKETECSPHQPTQQLPASNERRRLMQSQFKIPSRPFIHAGAISKFERERKRMRLIMEKYKQNSRQATQCLHSADAMLDIEREKNNVLKHEITTIKTQKEKQTGVVCLSIVFSFGRLFVFSVGNTQ</sequence>
<evidence type="ECO:0000256" key="1">
    <source>
        <dbReference type="SAM" id="Coils"/>
    </source>
</evidence>
<organism evidence="3 4">
    <name type="scientific">Acanthosepion pharaonis</name>
    <name type="common">Pharaoh cuttlefish</name>
    <name type="synonym">Sepia pharaonis</name>
    <dbReference type="NCBI Taxonomy" id="158019"/>
    <lineage>
        <taxon>Eukaryota</taxon>
        <taxon>Metazoa</taxon>
        <taxon>Spiralia</taxon>
        <taxon>Lophotrochozoa</taxon>
        <taxon>Mollusca</taxon>
        <taxon>Cephalopoda</taxon>
        <taxon>Coleoidea</taxon>
        <taxon>Decapodiformes</taxon>
        <taxon>Sepiida</taxon>
        <taxon>Sepiina</taxon>
        <taxon>Sepiidae</taxon>
        <taxon>Acanthosepion</taxon>
    </lineage>
</organism>
<evidence type="ECO:0000313" key="4">
    <source>
        <dbReference type="Proteomes" id="UP000597762"/>
    </source>
</evidence>
<proteinExistence type="predicted"/>
<accession>A0A812EA36</accession>
<feature type="region of interest" description="Disordered" evidence="2">
    <location>
        <begin position="221"/>
        <end position="276"/>
    </location>
</feature>
<feature type="compositionally biased region" description="Basic and acidic residues" evidence="2">
    <location>
        <begin position="167"/>
        <end position="177"/>
    </location>
</feature>
<feature type="compositionally biased region" description="Polar residues" evidence="2">
    <location>
        <begin position="37"/>
        <end position="49"/>
    </location>
</feature>
<reference evidence="3" key="1">
    <citation type="submission" date="2021-01" db="EMBL/GenBank/DDBJ databases">
        <authorList>
            <person name="Li R."/>
            <person name="Bekaert M."/>
        </authorList>
    </citation>
    <scope>NUCLEOTIDE SEQUENCE</scope>
    <source>
        <strain evidence="3">Farmed</strain>
    </source>
</reference>
<keyword evidence="4" id="KW-1185">Reference proteome</keyword>
<dbReference type="AlphaFoldDB" id="A0A812EA36"/>
<dbReference type="Proteomes" id="UP000597762">
    <property type="component" value="Unassembled WGS sequence"/>
</dbReference>
<keyword evidence="1" id="KW-0175">Coiled coil</keyword>
<feature type="compositionally biased region" description="Polar residues" evidence="2">
    <location>
        <begin position="264"/>
        <end position="274"/>
    </location>
</feature>
<feature type="region of interest" description="Disordered" evidence="2">
    <location>
        <begin position="167"/>
        <end position="203"/>
    </location>
</feature>
<name>A0A812EA36_ACAPH</name>
<comment type="caution">
    <text evidence="3">The sequence shown here is derived from an EMBL/GenBank/DDBJ whole genome shotgun (WGS) entry which is preliminary data.</text>
</comment>
<feature type="region of interest" description="Disordered" evidence="2">
    <location>
        <begin position="26"/>
        <end position="52"/>
    </location>
</feature>
<gene>
    <name evidence="3" type="ORF">SPHA_71284</name>
</gene>
<feature type="compositionally biased region" description="Polar residues" evidence="2">
    <location>
        <begin position="231"/>
        <end position="255"/>
    </location>
</feature>
<evidence type="ECO:0000313" key="3">
    <source>
        <dbReference type="EMBL" id="CAE1321132.1"/>
    </source>
</evidence>